<feature type="domain" description="B12-binding" evidence="6">
    <location>
        <begin position="1"/>
        <end position="114"/>
    </location>
</feature>
<dbReference type="SFLD" id="SFLDG01082">
    <property type="entry name" value="B12-binding_domain_containing"/>
    <property type="match status" value="1"/>
</dbReference>
<dbReference type="InterPro" id="IPR006158">
    <property type="entry name" value="Cobalamin-bd"/>
</dbReference>
<dbReference type="GO" id="GO:0046872">
    <property type="term" value="F:metal ion binding"/>
    <property type="evidence" value="ECO:0007669"/>
    <property type="project" value="UniProtKB-KW"/>
</dbReference>
<protein>
    <recommendedName>
        <fullName evidence="6">B12-binding domain-containing protein</fullName>
    </recommendedName>
</protein>
<evidence type="ECO:0000256" key="5">
    <source>
        <dbReference type="ARBA" id="ARBA00023014"/>
    </source>
</evidence>
<feature type="non-terminal residue" evidence="7">
    <location>
        <position position="1"/>
    </location>
</feature>
<keyword evidence="2" id="KW-0949">S-adenosyl-L-methionine</keyword>
<dbReference type="InterPro" id="IPR058240">
    <property type="entry name" value="rSAM_sf"/>
</dbReference>
<dbReference type="PANTHER" id="PTHR43409:SF7">
    <property type="entry name" value="BLL1977 PROTEIN"/>
    <property type="match status" value="1"/>
</dbReference>
<name>A0A382Z9S7_9ZZZZ</name>
<keyword evidence="3" id="KW-0479">Metal-binding</keyword>
<evidence type="ECO:0000256" key="4">
    <source>
        <dbReference type="ARBA" id="ARBA00023004"/>
    </source>
</evidence>
<dbReference type="SUPFAM" id="SSF102114">
    <property type="entry name" value="Radical SAM enzymes"/>
    <property type="match status" value="1"/>
</dbReference>
<dbReference type="SUPFAM" id="SSF52242">
    <property type="entry name" value="Cobalamin (vitamin B12)-binding domain"/>
    <property type="match status" value="1"/>
</dbReference>
<proteinExistence type="predicted"/>
<evidence type="ECO:0000313" key="7">
    <source>
        <dbReference type="EMBL" id="SVD92242.1"/>
    </source>
</evidence>
<dbReference type="Gene3D" id="3.80.30.20">
    <property type="entry name" value="tm_1862 like domain"/>
    <property type="match status" value="1"/>
</dbReference>
<evidence type="ECO:0000256" key="1">
    <source>
        <dbReference type="ARBA" id="ARBA00001966"/>
    </source>
</evidence>
<dbReference type="GO" id="GO:0003824">
    <property type="term" value="F:catalytic activity"/>
    <property type="evidence" value="ECO:0007669"/>
    <property type="project" value="InterPro"/>
</dbReference>
<dbReference type="GO" id="GO:0051536">
    <property type="term" value="F:iron-sulfur cluster binding"/>
    <property type="evidence" value="ECO:0007669"/>
    <property type="project" value="UniProtKB-KW"/>
</dbReference>
<sequence length="258" mass="29371">DLGKDLHKIYQNHEKTPSMSVDQFISSELDSVDFKPDIVGISILFSSAHHTSMKIAQASKQKWPESKFICGGNHSTNYFTHLLKNENVDYVLRGEGELSFSQFISNMQEEKEYLEVPGVIDEKMLAKNQTEVGPIIMDLDEIPIPAFDLLDLEAYKSNGASTMQSRGCVFKCTFCASHTVNGRDMRYKSNGRIINEMNLLIRDFGFKKLYIEDDLFATDKKQFIPLSQEISKQNYPVKIRLPQGLSVSMMNEEMIDGM</sequence>
<dbReference type="PANTHER" id="PTHR43409">
    <property type="entry name" value="ANAEROBIC MAGNESIUM-PROTOPORPHYRIN IX MONOMETHYL ESTER CYCLASE-RELATED"/>
    <property type="match status" value="1"/>
</dbReference>
<dbReference type="CDD" id="cd02068">
    <property type="entry name" value="radical_SAM_B12_BD"/>
    <property type="match status" value="1"/>
</dbReference>
<gene>
    <name evidence="7" type="ORF">METZ01_LOCUS445096</name>
</gene>
<evidence type="ECO:0000256" key="2">
    <source>
        <dbReference type="ARBA" id="ARBA00022691"/>
    </source>
</evidence>
<accession>A0A382Z9S7</accession>
<dbReference type="PROSITE" id="PS51332">
    <property type="entry name" value="B12_BINDING"/>
    <property type="match status" value="1"/>
</dbReference>
<feature type="non-terminal residue" evidence="7">
    <location>
        <position position="258"/>
    </location>
</feature>
<keyword evidence="5" id="KW-0411">Iron-sulfur</keyword>
<dbReference type="Gene3D" id="3.40.50.280">
    <property type="entry name" value="Cobalamin-binding domain"/>
    <property type="match status" value="1"/>
</dbReference>
<dbReference type="AlphaFoldDB" id="A0A382Z9S7"/>
<organism evidence="7">
    <name type="scientific">marine metagenome</name>
    <dbReference type="NCBI Taxonomy" id="408172"/>
    <lineage>
        <taxon>unclassified sequences</taxon>
        <taxon>metagenomes</taxon>
        <taxon>ecological metagenomes</taxon>
    </lineage>
</organism>
<reference evidence="7" key="1">
    <citation type="submission" date="2018-05" db="EMBL/GenBank/DDBJ databases">
        <authorList>
            <person name="Lanie J.A."/>
            <person name="Ng W.-L."/>
            <person name="Kazmierczak K.M."/>
            <person name="Andrzejewski T.M."/>
            <person name="Davidsen T.M."/>
            <person name="Wayne K.J."/>
            <person name="Tettelin H."/>
            <person name="Glass J.I."/>
            <person name="Rusch D."/>
            <person name="Podicherti R."/>
            <person name="Tsui H.-C.T."/>
            <person name="Winkler M.E."/>
        </authorList>
    </citation>
    <scope>NUCLEOTIDE SEQUENCE</scope>
</reference>
<evidence type="ECO:0000259" key="6">
    <source>
        <dbReference type="PROSITE" id="PS51332"/>
    </source>
</evidence>
<dbReference type="SFLD" id="SFLDS00029">
    <property type="entry name" value="Radical_SAM"/>
    <property type="match status" value="1"/>
</dbReference>
<dbReference type="Pfam" id="PF02310">
    <property type="entry name" value="B12-binding"/>
    <property type="match status" value="1"/>
</dbReference>
<dbReference type="InterPro" id="IPR007197">
    <property type="entry name" value="rSAM"/>
</dbReference>
<dbReference type="InterPro" id="IPR051198">
    <property type="entry name" value="BchE-like"/>
</dbReference>
<dbReference type="GO" id="GO:0031419">
    <property type="term" value="F:cobalamin binding"/>
    <property type="evidence" value="ECO:0007669"/>
    <property type="project" value="InterPro"/>
</dbReference>
<evidence type="ECO:0000256" key="3">
    <source>
        <dbReference type="ARBA" id="ARBA00022723"/>
    </source>
</evidence>
<dbReference type="InterPro" id="IPR036724">
    <property type="entry name" value="Cobalamin-bd_sf"/>
</dbReference>
<keyword evidence="4" id="KW-0408">Iron</keyword>
<comment type="cofactor">
    <cofactor evidence="1">
        <name>[4Fe-4S] cluster</name>
        <dbReference type="ChEBI" id="CHEBI:49883"/>
    </cofactor>
</comment>
<dbReference type="InterPro" id="IPR023404">
    <property type="entry name" value="rSAM_horseshoe"/>
</dbReference>
<dbReference type="EMBL" id="UINC01182180">
    <property type="protein sequence ID" value="SVD92242.1"/>
    <property type="molecule type" value="Genomic_DNA"/>
</dbReference>